<evidence type="ECO:0000256" key="7">
    <source>
        <dbReference type="ARBA" id="ARBA00022989"/>
    </source>
</evidence>
<dbReference type="Pfam" id="PF00905">
    <property type="entry name" value="Transpeptidase"/>
    <property type="match status" value="1"/>
</dbReference>
<evidence type="ECO:0000256" key="6">
    <source>
        <dbReference type="ARBA" id="ARBA00022984"/>
    </source>
</evidence>
<dbReference type="GO" id="GO:0008360">
    <property type="term" value="P:regulation of cell shape"/>
    <property type="evidence" value="ECO:0007669"/>
    <property type="project" value="UniProtKB-KW"/>
</dbReference>
<dbReference type="AlphaFoldDB" id="A0A7C4TJA9"/>
<sequence>MALSEGNRIRLVRDIAGRGLIKDRNNIVMVRNKPAFRLELDSTVCGRKEEEFNSCINAVENITRPNGIDYDRVRLLRDLKEGKQVVVVASGLTKEQILPLEPRLLNTKGFYISTHPQRDYIYGESSAHVLGYVGGGDMSYPNVEGKTGVEEFYNSFLTGVDGGELIQVDASGQKVETLSHITPIPGKDINLFLDSSIQTIAYNELKKVVMEKKAVAGAVIATDPITGGVLGLVSYPAFDPNTLSTGLKSEDFEKLINDSAFPFFNRAVSAVYPPASTFKMMMASAGLMEKTISKDTTIDDKGYIQVGSFIFRNWKLDGHGIVNVLRALQVSNDTFFYSVGGGYQSIAGLGMEKISSWAEKFRYGKLTGIDISGEAKGHMPDGKSREWYLGDTYITSIGQGDVLATPLQVNLVTSYFANGGKFIAPRVVKAIDNQPTSSSVLAENIIDETTYSLVREGLKLAVMPGGTGYPFFDFPSKYGVEVAGKTGTAEFGYGDKINTHAWFTVWGPFSPLQESAQTQTQEKPKRGSIVVTVFLEEGGSGADNAAPIARKIFDYWFGPQLSNQNRNP</sequence>
<evidence type="ECO:0000256" key="4">
    <source>
        <dbReference type="ARBA" id="ARBA00022692"/>
    </source>
</evidence>
<keyword evidence="6" id="KW-0573">Peptidoglycan synthesis</keyword>
<accession>A0A7C4TJA9</accession>
<keyword evidence="8" id="KW-0472">Membrane</keyword>
<evidence type="ECO:0000256" key="8">
    <source>
        <dbReference type="ARBA" id="ARBA00023136"/>
    </source>
</evidence>
<dbReference type="SUPFAM" id="SSF56519">
    <property type="entry name" value="Penicillin binding protein dimerisation domain"/>
    <property type="match status" value="1"/>
</dbReference>
<dbReference type="GO" id="GO:0008658">
    <property type="term" value="F:penicillin binding"/>
    <property type="evidence" value="ECO:0007669"/>
    <property type="project" value="InterPro"/>
</dbReference>
<dbReference type="Gene3D" id="3.40.710.10">
    <property type="entry name" value="DD-peptidase/beta-lactamase superfamily"/>
    <property type="match status" value="1"/>
</dbReference>
<protein>
    <recommendedName>
        <fullName evidence="13">Penicillin-binding protein 2</fullName>
    </recommendedName>
</protein>
<dbReference type="Pfam" id="PF03717">
    <property type="entry name" value="PBP_dimer"/>
    <property type="match status" value="1"/>
</dbReference>
<evidence type="ECO:0000313" key="12">
    <source>
        <dbReference type="EMBL" id="HGW29526.1"/>
    </source>
</evidence>
<proteinExistence type="predicted"/>
<name>A0A7C4TJA9_UNCKA</name>
<dbReference type="PANTHER" id="PTHR30627">
    <property type="entry name" value="PEPTIDOGLYCAN D,D-TRANSPEPTIDASE"/>
    <property type="match status" value="1"/>
</dbReference>
<evidence type="ECO:0000259" key="10">
    <source>
        <dbReference type="Pfam" id="PF00905"/>
    </source>
</evidence>
<organism evidence="12">
    <name type="scientific">candidate division WWE3 bacterium</name>
    <dbReference type="NCBI Taxonomy" id="2053526"/>
    <lineage>
        <taxon>Bacteria</taxon>
        <taxon>Katanobacteria</taxon>
    </lineage>
</organism>
<keyword evidence="3" id="KW-1003">Cell membrane</keyword>
<dbReference type="Gene3D" id="3.90.1310.10">
    <property type="entry name" value="Penicillin-binding protein 2a (Domain 2)"/>
    <property type="match status" value="1"/>
</dbReference>
<evidence type="ECO:0000259" key="11">
    <source>
        <dbReference type="Pfam" id="PF03717"/>
    </source>
</evidence>
<dbReference type="PANTHER" id="PTHR30627:SF2">
    <property type="entry name" value="PEPTIDOGLYCAN D,D-TRANSPEPTIDASE MRDA"/>
    <property type="match status" value="1"/>
</dbReference>
<feature type="domain" description="Penicillin-binding protein transpeptidase" evidence="10">
    <location>
        <begin position="217"/>
        <end position="508"/>
    </location>
</feature>
<dbReference type="GO" id="GO:0005886">
    <property type="term" value="C:plasma membrane"/>
    <property type="evidence" value="ECO:0007669"/>
    <property type="project" value="UniProtKB-SubCell"/>
</dbReference>
<dbReference type="GO" id="GO:0009252">
    <property type="term" value="P:peptidoglycan biosynthetic process"/>
    <property type="evidence" value="ECO:0007669"/>
    <property type="project" value="UniProtKB-KW"/>
</dbReference>
<evidence type="ECO:0008006" key="13">
    <source>
        <dbReference type="Google" id="ProtNLM"/>
    </source>
</evidence>
<evidence type="ECO:0000256" key="1">
    <source>
        <dbReference type="ARBA" id="ARBA00004167"/>
    </source>
</evidence>
<gene>
    <name evidence="12" type="ORF">ENR63_01215</name>
</gene>
<dbReference type="EMBL" id="DSRT01000063">
    <property type="protein sequence ID" value="HGW29526.1"/>
    <property type="molecule type" value="Genomic_DNA"/>
</dbReference>
<dbReference type="InterPro" id="IPR001460">
    <property type="entry name" value="PCN-bd_Tpept"/>
</dbReference>
<keyword evidence="9" id="KW-0961">Cell wall biogenesis/degradation</keyword>
<comment type="caution">
    <text evidence="12">The sequence shown here is derived from an EMBL/GenBank/DDBJ whole genome shotgun (WGS) entry which is preliminary data.</text>
</comment>
<evidence type="ECO:0000256" key="5">
    <source>
        <dbReference type="ARBA" id="ARBA00022960"/>
    </source>
</evidence>
<dbReference type="SUPFAM" id="SSF56601">
    <property type="entry name" value="beta-lactamase/transpeptidase-like"/>
    <property type="match status" value="1"/>
</dbReference>
<keyword evidence="4" id="KW-0812">Transmembrane</keyword>
<dbReference type="InterPro" id="IPR050515">
    <property type="entry name" value="Beta-lactam/transpept"/>
</dbReference>
<evidence type="ECO:0000256" key="2">
    <source>
        <dbReference type="ARBA" id="ARBA00004236"/>
    </source>
</evidence>
<dbReference type="InterPro" id="IPR012338">
    <property type="entry name" value="Beta-lactam/transpept-like"/>
</dbReference>
<evidence type="ECO:0000256" key="3">
    <source>
        <dbReference type="ARBA" id="ARBA00022475"/>
    </source>
</evidence>
<reference evidence="12" key="1">
    <citation type="journal article" date="2020" name="mSystems">
        <title>Genome- and Community-Level Interaction Insights into Carbon Utilization and Element Cycling Functions of Hydrothermarchaeota in Hydrothermal Sediment.</title>
        <authorList>
            <person name="Zhou Z."/>
            <person name="Liu Y."/>
            <person name="Xu W."/>
            <person name="Pan J."/>
            <person name="Luo Z.H."/>
            <person name="Li M."/>
        </authorList>
    </citation>
    <scope>NUCLEOTIDE SEQUENCE [LARGE SCALE GENOMIC DNA]</scope>
    <source>
        <strain evidence="12">SpSt-417</strain>
    </source>
</reference>
<feature type="domain" description="Penicillin-binding protein dimerisation" evidence="11">
    <location>
        <begin position="16"/>
        <end position="178"/>
    </location>
</feature>
<dbReference type="GO" id="GO:0071555">
    <property type="term" value="P:cell wall organization"/>
    <property type="evidence" value="ECO:0007669"/>
    <property type="project" value="UniProtKB-KW"/>
</dbReference>
<dbReference type="GO" id="GO:0071972">
    <property type="term" value="F:peptidoglycan L,D-transpeptidase activity"/>
    <property type="evidence" value="ECO:0007669"/>
    <property type="project" value="TreeGrafter"/>
</dbReference>
<evidence type="ECO:0000256" key="9">
    <source>
        <dbReference type="ARBA" id="ARBA00023316"/>
    </source>
</evidence>
<keyword evidence="7" id="KW-1133">Transmembrane helix</keyword>
<dbReference type="InterPro" id="IPR005311">
    <property type="entry name" value="PBP_dimer"/>
</dbReference>
<dbReference type="InterPro" id="IPR036138">
    <property type="entry name" value="PBP_dimer_sf"/>
</dbReference>
<keyword evidence="5" id="KW-0133">Cell shape</keyword>
<comment type="subcellular location">
    <subcellularLocation>
        <location evidence="2">Cell membrane</location>
    </subcellularLocation>
    <subcellularLocation>
        <location evidence="1">Membrane</location>
        <topology evidence="1">Single-pass membrane protein</topology>
    </subcellularLocation>
</comment>